<evidence type="ECO:0000256" key="5">
    <source>
        <dbReference type="ARBA" id="ARBA00022989"/>
    </source>
</evidence>
<evidence type="ECO:0000259" key="8">
    <source>
        <dbReference type="Pfam" id="PF02706"/>
    </source>
</evidence>
<evidence type="ECO:0000256" key="2">
    <source>
        <dbReference type="ARBA" id="ARBA00006683"/>
    </source>
</evidence>
<evidence type="ECO:0000256" key="4">
    <source>
        <dbReference type="ARBA" id="ARBA00022692"/>
    </source>
</evidence>
<evidence type="ECO:0000313" key="10">
    <source>
        <dbReference type="Proteomes" id="UP001442364"/>
    </source>
</evidence>
<dbReference type="PANTHER" id="PTHR32309">
    <property type="entry name" value="TYROSINE-PROTEIN KINASE"/>
    <property type="match status" value="1"/>
</dbReference>
<proteinExistence type="inferred from homology"/>
<name>A0ABV1BVN4_9FIRM</name>
<comment type="caution">
    <text evidence="9">The sequence shown here is derived from an EMBL/GenBank/DDBJ whole genome shotgun (WGS) entry which is preliminary data.</text>
</comment>
<dbReference type="Proteomes" id="UP001442364">
    <property type="component" value="Unassembled WGS sequence"/>
</dbReference>
<reference evidence="9 10" key="1">
    <citation type="submission" date="2024-03" db="EMBL/GenBank/DDBJ databases">
        <title>Human intestinal bacterial collection.</title>
        <authorList>
            <person name="Pauvert C."/>
            <person name="Hitch T.C.A."/>
            <person name="Clavel T."/>
        </authorList>
    </citation>
    <scope>NUCLEOTIDE SEQUENCE [LARGE SCALE GENOMIC DNA]</scope>
    <source>
        <strain evidence="9 10">CLA-AA-H255</strain>
    </source>
</reference>
<evidence type="ECO:0000256" key="3">
    <source>
        <dbReference type="ARBA" id="ARBA00022475"/>
    </source>
</evidence>
<comment type="similarity">
    <text evidence="2">Belongs to the CpsC/CapA family.</text>
</comment>
<feature type="transmembrane region" description="Helical" evidence="7">
    <location>
        <begin position="28"/>
        <end position="50"/>
    </location>
</feature>
<organism evidence="9 10">
    <name type="scientific">[Lactobacillus] rogosae</name>
    <dbReference type="NCBI Taxonomy" id="706562"/>
    <lineage>
        <taxon>Bacteria</taxon>
        <taxon>Bacillati</taxon>
        <taxon>Bacillota</taxon>
        <taxon>Clostridia</taxon>
        <taxon>Lachnospirales</taxon>
        <taxon>Lachnospiraceae</taxon>
        <taxon>Lachnospira</taxon>
    </lineage>
</organism>
<keyword evidence="4 7" id="KW-0812">Transmembrane</keyword>
<feature type="domain" description="Polysaccharide chain length determinant N-terminal" evidence="8">
    <location>
        <begin position="14"/>
        <end position="103"/>
    </location>
</feature>
<dbReference type="InterPro" id="IPR050445">
    <property type="entry name" value="Bact_polysacc_biosynth/exp"/>
</dbReference>
<gene>
    <name evidence="9" type="ORF">WMO14_03330</name>
</gene>
<evidence type="ECO:0000313" key="9">
    <source>
        <dbReference type="EMBL" id="MEQ2378919.1"/>
    </source>
</evidence>
<dbReference type="EMBL" id="JBBMER010000002">
    <property type="protein sequence ID" value="MEQ2378919.1"/>
    <property type="molecule type" value="Genomic_DNA"/>
</dbReference>
<keyword evidence="10" id="KW-1185">Reference proteome</keyword>
<dbReference type="Pfam" id="PF02706">
    <property type="entry name" value="Wzz"/>
    <property type="match status" value="1"/>
</dbReference>
<keyword evidence="6 7" id="KW-0472">Membrane</keyword>
<dbReference type="RefSeq" id="WP_349153279.1">
    <property type="nucleotide sequence ID" value="NZ_JBBMER010000002.1"/>
</dbReference>
<sequence length="247" mass="27115">METNIRQDNNEEVEIDIMQIIRMLLSKIWIVIVAGVATAIVAFGITEIAITPQYQSSIKLYIINRQNGTTTTLSDIQSSTQLVKDYKVLVTSLPVVEQVVKDLDLDITPDALVGKISCEIETDSRVLQVTVTDTDPKRAKEIVDAIADVSAKQITSVMQIEGVNVIEYGRVANAPSSPNVKKNTMLGAIAGIVIAIAVLVVNFILDDRIKTSDDVEKYLGITNLSLIPLTEEEYNGQPSSKKKKTRK</sequence>
<comment type="subcellular location">
    <subcellularLocation>
        <location evidence="1">Cell membrane</location>
        <topology evidence="1">Multi-pass membrane protein</topology>
    </subcellularLocation>
</comment>
<accession>A0ABV1BVN4</accession>
<evidence type="ECO:0000256" key="7">
    <source>
        <dbReference type="SAM" id="Phobius"/>
    </source>
</evidence>
<evidence type="ECO:0000256" key="1">
    <source>
        <dbReference type="ARBA" id="ARBA00004651"/>
    </source>
</evidence>
<dbReference type="PANTHER" id="PTHR32309:SF13">
    <property type="entry name" value="FERRIC ENTEROBACTIN TRANSPORT PROTEIN FEPE"/>
    <property type="match status" value="1"/>
</dbReference>
<keyword evidence="5 7" id="KW-1133">Transmembrane helix</keyword>
<protein>
    <submittedName>
        <fullName evidence="9">Wzz/FepE/Etk N-terminal domain-containing protein</fullName>
    </submittedName>
</protein>
<feature type="transmembrane region" description="Helical" evidence="7">
    <location>
        <begin position="185"/>
        <end position="205"/>
    </location>
</feature>
<keyword evidence="3" id="KW-1003">Cell membrane</keyword>
<evidence type="ECO:0000256" key="6">
    <source>
        <dbReference type="ARBA" id="ARBA00023136"/>
    </source>
</evidence>
<dbReference type="InterPro" id="IPR003856">
    <property type="entry name" value="LPS_length_determ_N"/>
</dbReference>